<dbReference type="GO" id="GO:0016491">
    <property type="term" value="F:oxidoreductase activity"/>
    <property type="evidence" value="ECO:0007669"/>
    <property type="project" value="UniProtKB-KW"/>
</dbReference>
<reference evidence="4 5" key="1">
    <citation type="journal article" date="2018" name="Sci. Rep.">
        <title>Comparative genomics provides insights into the lifestyle and reveals functional heterogeneity of dark septate endophytic fungi.</title>
        <authorList>
            <person name="Knapp D.G."/>
            <person name="Nemeth J.B."/>
            <person name="Barry K."/>
            <person name="Hainaut M."/>
            <person name="Henrissat B."/>
            <person name="Johnson J."/>
            <person name="Kuo A."/>
            <person name="Lim J.H.P."/>
            <person name="Lipzen A."/>
            <person name="Nolan M."/>
            <person name="Ohm R.A."/>
            <person name="Tamas L."/>
            <person name="Grigoriev I.V."/>
            <person name="Spatafora J.W."/>
            <person name="Nagy L.G."/>
            <person name="Kovacs G.M."/>
        </authorList>
    </citation>
    <scope>NUCLEOTIDE SEQUENCE [LARGE SCALE GENOMIC DNA]</scope>
    <source>
        <strain evidence="4 5">DSE2036</strain>
    </source>
</reference>
<dbReference type="PROSITE" id="PS51387">
    <property type="entry name" value="FAD_PCMH"/>
    <property type="match status" value="1"/>
</dbReference>
<keyword evidence="5" id="KW-1185">Reference proteome</keyword>
<comment type="similarity">
    <text evidence="1">Belongs to the oxygen-dependent FAD-linked oxidoreductase family.</text>
</comment>
<gene>
    <name evidence="4" type="ORF">DM02DRAFT_524959</name>
</gene>
<feature type="domain" description="FAD-binding PCMH-type" evidence="3">
    <location>
        <begin position="1"/>
        <end position="84"/>
    </location>
</feature>
<dbReference type="AlphaFoldDB" id="A0A2V1DW12"/>
<dbReference type="PANTHER" id="PTHR13878">
    <property type="entry name" value="GULONOLACTONE OXIDASE"/>
    <property type="match status" value="1"/>
</dbReference>
<dbReference type="PANTHER" id="PTHR13878:SF91">
    <property type="entry name" value="FAD BINDING DOMAIN PROTEIN (AFU_ORTHOLOGUE AFUA_6G12070)-RELATED"/>
    <property type="match status" value="1"/>
</dbReference>
<proteinExistence type="inferred from homology"/>
<dbReference type="InterPro" id="IPR050432">
    <property type="entry name" value="FAD-linked_Oxidoreductases_BP"/>
</dbReference>
<protein>
    <recommendedName>
        <fullName evidence="3">FAD-binding PCMH-type domain-containing protein</fullName>
    </recommendedName>
</protein>
<name>A0A2V1DW12_9PLEO</name>
<accession>A0A2V1DW12</accession>
<dbReference type="OrthoDB" id="9983560at2759"/>
<evidence type="ECO:0000313" key="4">
    <source>
        <dbReference type="EMBL" id="PVI01494.1"/>
    </source>
</evidence>
<organism evidence="4 5">
    <name type="scientific">Periconia macrospinosa</name>
    <dbReference type="NCBI Taxonomy" id="97972"/>
    <lineage>
        <taxon>Eukaryota</taxon>
        <taxon>Fungi</taxon>
        <taxon>Dikarya</taxon>
        <taxon>Ascomycota</taxon>
        <taxon>Pezizomycotina</taxon>
        <taxon>Dothideomycetes</taxon>
        <taxon>Pleosporomycetidae</taxon>
        <taxon>Pleosporales</taxon>
        <taxon>Massarineae</taxon>
        <taxon>Periconiaceae</taxon>
        <taxon>Periconia</taxon>
    </lineage>
</organism>
<evidence type="ECO:0000256" key="2">
    <source>
        <dbReference type="ARBA" id="ARBA00023002"/>
    </source>
</evidence>
<dbReference type="Proteomes" id="UP000244855">
    <property type="component" value="Unassembled WGS sequence"/>
</dbReference>
<dbReference type="Gene3D" id="3.30.465.10">
    <property type="match status" value="2"/>
</dbReference>
<evidence type="ECO:0000259" key="3">
    <source>
        <dbReference type="PROSITE" id="PS51387"/>
    </source>
</evidence>
<dbReference type="Pfam" id="PF08031">
    <property type="entry name" value="BBE"/>
    <property type="match status" value="1"/>
</dbReference>
<keyword evidence="2" id="KW-0560">Oxidoreductase</keyword>
<dbReference type="InterPro" id="IPR016166">
    <property type="entry name" value="FAD-bd_PCMH"/>
</dbReference>
<dbReference type="InterPro" id="IPR036318">
    <property type="entry name" value="FAD-bd_PCMH-like_sf"/>
</dbReference>
<dbReference type="EMBL" id="KZ805357">
    <property type="protein sequence ID" value="PVI01494.1"/>
    <property type="molecule type" value="Genomic_DNA"/>
</dbReference>
<dbReference type="STRING" id="97972.A0A2V1DW12"/>
<evidence type="ECO:0000256" key="1">
    <source>
        <dbReference type="ARBA" id="ARBA00005466"/>
    </source>
</evidence>
<dbReference type="InterPro" id="IPR016169">
    <property type="entry name" value="FAD-bd_PCMH_sub2"/>
</dbReference>
<dbReference type="InterPro" id="IPR012951">
    <property type="entry name" value="BBE"/>
</dbReference>
<evidence type="ECO:0000313" key="5">
    <source>
        <dbReference type="Proteomes" id="UP000244855"/>
    </source>
</evidence>
<dbReference type="GO" id="GO:0071949">
    <property type="term" value="F:FAD binding"/>
    <property type="evidence" value="ECO:0007669"/>
    <property type="project" value="InterPro"/>
</dbReference>
<dbReference type="SUPFAM" id="SSF56176">
    <property type="entry name" value="FAD-binding/transporter-associated domain-like"/>
    <property type="match status" value="1"/>
</dbReference>
<sequence length="371" mass="40679">MTIVGGADPNVGLGGYLTGGGHSPLSSRYGLAVDNIVEMFVATPTGDIIRANVCENQEFFWAIRGGGGATFGVLLNATIRAYPMPSVTFTRLDFNSTKEEATDKNNTAFYNAASRLISDLPDLYTKGISGYFSMVPITEPVEGKSQMNFAFLLYSFESNPTLQEKLSPIMSQLNITPGLTTSLPDQQTLRFIDFQAIYMRSDSVGMNRFTVSRLWDAPAVSDTENVNRALRSFSNSFLQGTAVTGSGVQRKPLEDSAVHPAWRRTVVHMMGNVGYALGGSEDERSAAMQLADTLSEDLYAVAPDMGCYVNEAHIHQPDYRKAFWGENYDKLLGIKRRVDPAGVFWCEMCVGADDWILQADGRICKMDKGVS</sequence>